<comment type="catalytic activity">
    <reaction evidence="5">
        <text>GMP + ATP = GDP + ADP</text>
        <dbReference type="Rhea" id="RHEA:20780"/>
        <dbReference type="ChEBI" id="CHEBI:30616"/>
        <dbReference type="ChEBI" id="CHEBI:58115"/>
        <dbReference type="ChEBI" id="CHEBI:58189"/>
        <dbReference type="ChEBI" id="CHEBI:456216"/>
        <dbReference type="EC" id="2.7.4.8"/>
    </reaction>
</comment>
<dbReference type="InterPro" id="IPR008144">
    <property type="entry name" value="Guanylate_kin-like_dom"/>
</dbReference>
<dbReference type="InterPro" id="IPR027417">
    <property type="entry name" value="P-loop_NTPase"/>
</dbReference>
<dbReference type="Gene3D" id="3.40.50.300">
    <property type="entry name" value="P-loop containing nucleotide triphosphate hydrolases"/>
    <property type="match status" value="1"/>
</dbReference>
<dbReference type="PANTHER" id="PTHR23117:SF13">
    <property type="entry name" value="GUANYLATE KINASE"/>
    <property type="match status" value="1"/>
</dbReference>
<dbReference type="SUPFAM" id="SSF52540">
    <property type="entry name" value="P-loop containing nucleoside triphosphate hydrolases"/>
    <property type="match status" value="1"/>
</dbReference>
<evidence type="ECO:0000256" key="5">
    <source>
        <dbReference type="ARBA" id="ARBA00048594"/>
    </source>
</evidence>
<dbReference type="GO" id="GO:0005829">
    <property type="term" value="C:cytosol"/>
    <property type="evidence" value="ECO:0007669"/>
    <property type="project" value="TreeGrafter"/>
</dbReference>
<dbReference type="InterPro" id="IPR008145">
    <property type="entry name" value="GK/Ca_channel_bsu"/>
</dbReference>
<organism evidence="7 8">
    <name type="scientific">Levilactobacillus bambusae</name>
    <dbReference type="NCBI Taxonomy" id="2024736"/>
    <lineage>
        <taxon>Bacteria</taxon>
        <taxon>Bacillati</taxon>
        <taxon>Bacillota</taxon>
        <taxon>Bacilli</taxon>
        <taxon>Lactobacillales</taxon>
        <taxon>Lactobacillaceae</taxon>
        <taxon>Levilactobacillus</taxon>
    </lineage>
</organism>
<reference evidence="7 8" key="1">
    <citation type="journal article" date="2018" name="Int. J. Syst. Evol. Microbiol.">
        <title>Lactobacillus bambusae sp. nov., isolated from a traditional fermented Ma-bamboo shoots of Taiwan.</title>
        <authorList>
            <person name="Wang L.-T."/>
        </authorList>
    </citation>
    <scope>NUCLEOTIDE SEQUENCE [LARGE SCALE GENOMIC DNA]</scope>
    <source>
        <strain evidence="7 8">BS-W1</strain>
    </source>
</reference>
<dbReference type="SMART" id="SM00072">
    <property type="entry name" value="GuKc"/>
    <property type="match status" value="1"/>
</dbReference>
<gene>
    <name evidence="7" type="ORF">DCM90_03660</name>
</gene>
<dbReference type="OrthoDB" id="1033810at2"/>
<sequence>MTNGVSERGRVIVITGATGTGKTTVSDYLTKRFGIPQVITHTTRPPRPGETDGIDYYFESPESFQKNHYLESVTYAGNRYGSSYEGLDRGLAHSPLVSIVLDTAGAETYAKELGDRAIIIFLTVATPMELANRIESRGDNPEMIRQRLASPDFQRDLKLPEDLQPVAHVISNDNWAETKRRLDALVSRIYDKLMTS</sequence>
<evidence type="ECO:0000313" key="8">
    <source>
        <dbReference type="Proteomes" id="UP000245080"/>
    </source>
</evidence>
<dbReference type="PROSITE" id="PS50052">
    <property type="entry name" value="GUANYLATE_KINASE_2"/>
    <property type="match status" value="1"/>
</dbReference>
<protein>
    <submittedName>
        <fullName evidence="7">Guanylate kinase</fullName>
    </submittedName>
</protein>
<dbReference type="AlphaFoldDB" id="A0A2V1N0Y1"/>
<evidence type="ECO:0000256" key="4">
    <source>
        <dbReference type="ARBA" id="ARBA00022777"/>
    </source>
</evidence>
<proteinExistence type="inferred from homology"/>
<dbReference type="RefSeq" id="WP_109249992.1">
    <property type="nucleotide sequence ID" value="NZ_QCXQ01000002.1"/>
</dbReference>
<name>A0A2V1N0Y1_9LACO</name>
<dbReference type="PANTHER" id="PTHR23117">
    <property type="entry name" value="GUANYLATE KINASE-RELATED"/>
    <property type="match status" value="1"/>
</dbReference>
<comment type="function">
    <text evidence="1">Essential for recycling GMP and indirectly, cGMP.</text>
</comment>
<evidence type="ECO:0000256" key="2">
    <source>
        <dbReference type="ARBA" id="ARBA00005790"/>
    </source>
</evidence>
<evidence type="ECO:0000313" key="7">
    <source>
        <dbReference type="EMBL" id="PWG00045.1"/>
    </source>
</evidence>
<keyword evidence="4 7" id="KW-0418">Kinase</keyword>
<keyword evidence="8" id="KW-1185">Reference proteome</keyword>
<dbReference type="Pfam" id="PF00625">
    <property type="entry name" value="Guanylate_kin"/>
    <property type="match status" value="1"/>
</dbReference>
<accession>A0A2V1N0Y1</accession>
<dbReference type="GO" id="GO:0004385">
    <property type="term" value="F:GMP kinase activity"/>
    <property type="evidence" value="ECO:0007669"/>
    <property type="project" value="UniProtKB-EC"/>
</dbReference>
<comment type="caution">
    <text evidence="7">The sequence shown here is derived from an EMBL/GenBank/DDBJ whole genome shotgun (WGS) entry which is preliminary data.</text>
</comment>
<feature type="domain" description="Guanylate kinase-like" evidence="6">
    <location>
        <begin position="9"/>
        <end position="187"/>
    </location>
</feature>
<evidence type="ECO:0000256" key="3">
    <source>
        <dbReference type="ARBA" id="ARBA00022679"/>
    </source>
</evidence>
<dbReference type="Proteomes" id="UP000245080">
    <property type="component" value="Unassembled WGS sequence"/>
</dbReference>
<dbReference type="EMBL" id="QCXQ01000002">
    <property type="protein sequence ID" value="PWG00045.1"/>
    <property type="molecule type" value="Genomic_DNA"/>
</dbReference>
<evidence type="ECO:0000259" key="6">
    <source>
        <dbReference type="PROSITE" id="PS50052"/>
    </source>
</evidence>
<evidence type="ECO:0000256" key="1">
    <source>
        <dbReference type="ARBA" id="ARBA00003531"/>
    </source>
</evidence>
<comment type="similarity">
    <text evidence="2">Belongs to the guanylate kinase family.</text>
</comment>
<keyword evidence="3" id="KW-0808">Transferase</keyword>